<sequence>MNLTNSFSFESEDSSSIELGDSDFKISRFPSISDYSIRDDNEITSSDSDYTFSWKYGKSVLSLASLVDLSNSNVVDKIGTDSSNGNWDIRNSCDSSCHDDTVIDIGSESYLSLFEIFKELTEFDNIDEFNYEYENSTISQLFTDVLYFTKKRFLNFDQLNLEVSNLNKKLQDNKNVIESKQSSLNRTHISTIALEEDLNQLISNNRKNAYKIHRSIYYFEAISLIQKRNNSITIINNDSNLSNYGNNLELLNCRIVSNLNKLLTESNLKKRLLCDIKELIEQINFILFMNKKLFEITLLQNSKKAIQLITPLINSKSGHLDISQIFKLTLASSDYFSIHSEFMRTKNDDKINVLQERIWNKNYKTLFWPHKIRLLMEFLFEIFKFLLPLEVSNQCDTCLRDSVLDLSMISDSKEIYNKDVKKYFKNLSNVLELLLICLKTSPVITDYKTWRYYERELRSETYKFNKTESITLSLTKELLSLVNY</sequence>
<dbReference type="RefSeq" id="XP_001643882.1">
    <property type="nucleotide sequence ID" value="XM_001643832.1"/>
</dbReference>
<keyword evidence="2" id="KW-1185">Reference proteome</keyword>
<dbReference type="GeneID" id="5544131"/>
<dbReference type="KEGG" id="vpo:Kpol_495p22"/>
<dbReference type="AlphaFoldDB" id="A7TNZ9"/>
<reference evidence="1 2" key="1">
    <citation type="journal article" date="2007" name="Proc. Natl. Acad. Sci. U.S.A.">
        <title>Independent sorting-out of thousands of duplicated gene pairs in two yeast species descended from a whole-genome duplication.</title>
        <authorList>
            <person name="Scannell D.R."/>
            <person name="Frank A.C."/>
            <person name="Conant G.C."/>
            <person name="Byrne K.P."/>
            <person name="Woolfit M."/>
            <person name="Wolfe K.H."/>
        </authorList>
    </citation>
    <scope>NUCLEOTIDE SEQUENCE [LARGE SCALE GENOMIC DNA]</scope>
    <source>
        <strain evidence="2">ATCC 22028 / DSM 70294 / BCRC 21397 / CBS 2163 / NBRC 10782 / NRRL Y-8283 / UCD 57-17</strain>
    </source>
</reference>
<gene>
    <name evidence="1" type="ORF">Kpol_495p22</name>
</gene>
<accession>A7TNZ9</accession>
<proteinExistence type="predicted"/>
<evidence type="ECO:0000313" key="1">
    <source>
        <dbReference type="EMBL" id="EDO16024.1"/>
    </source>
</evidence>
<name>A7TNZ9_VANPO</name>
<organism evidence="2">
    <name type="scientific">Vanderwaltozyma polyspora (strain ATCC 22028 / DSM 70294 / BCRC 21397 / CBS 2163 / NBRC 10782 / NRRL Y-8283 / UCD 57-17)</name>
    <name type="common">Kluyveromyces polysporus</name>
    <dbReference type="NCBI Taxonomy" id="436907"/>
    <lineage>
        <taxon>Eukaryota</taxon>
        <taxon>Fungi</taxon>
        <taxon>Dikarya</taxon>
        <taxon>Ascomycota</taxon>
        <taxon>Saccharomycotina</taxon>
        <taxon>Saccharomycetes</taxon>
        <taxon>Saccharomycetales</taxon>
        <taxon>Saccharomycetaceae</taxon>
        <taxon>Vanderwaltozyma</taxon>
    </lineage>
</organism>
<evidence type="ECO:0000313" key="2">
    <source>
        <dbReference type="Proteomes" id="UP000000267"/>
    </source>
</evidence>
<dbReference type="Proteomes" id="UP000000267">
    <property type="component" value="Unassembled WGS sequence"/>
</dbReference>
<dbReference type="EMBL" id="DS480436">
    <property type="protein sequence ID" value="EDO16024.1"/>
    <property type="molecule type" value="Genomic_DNA"/>
</dbReference>
<protein>
    <submittedName>
        <fullName evidence="1">Uncharacterized protein</fullName>
    </submittedName>
</protein>
<dbReference type="HOGENOM" id="CLU_564060_0_0_1"/>
<dbReference type="InParanoid" id="A7TNZ9"/>